<sequence>MSDSDGIQISDKASWEHSEKELLVILGKRLIALPSKMLGFKPFCLYLATWLLVKGLIRDWIWFAVMVMVLFGIVGLKVIARGGSRDGGFLAGGGCRGGVGSAASGDGACGDSAPGTGPGDYRTMGG</sequence>
<dbReference type="HOGENOM" id="CLU_1980633_0_0_12"/>
<evidence type="ECO:0000313" key="2">
    <source>
        <dbReference type="EMBL" id="AEF86573.1"/>
    </source>
</evidence>
<keyword evidence="1" id="KW-0812">Transmembrane</keyword>
<dbReference type="RefSeq" id="WP_015708116.1">
    <property type="nucleotide sequence ID" value="NC_015578.1"/>
</dbReference>
<keyword evidence="1" id="KW-1133">Transmembrane helix</keyword>
<accession>F5YJT9</accession>
<keyword evidence="1" id="KW-0472">Membrane</keyword>
<organism evidence="2 3">
    <name type="scientific">Treponema primitia (strain ATCC BAA-887 / DSM 12427 / ZAS-2)</name>
    <dbReference type="NCBI Taxonomy" id="545694"/>
    <lineage>
        <taxon>Bacteria</taxon>
        <taxon>Pseudomonadati</taxon>
        <taxon>Spirochaetota</taxon>
        <taxon>Spirochaetia</taxon>
        <taxon>Spirochaetales</taxon>
        <taxon>Treponemataceae</taxon>
        <taxon>Treponema</taxon>
    </lineage>
</organism>
<keyword evidence="3" id="KW-1185">Reference proteome</keyword>
<evidence type="ECO:0000313" key="3">
    <source>
        <dbReference type="Proteomes" id="UP000009223"/>
    </source>
</evidence>
<dbReference type="Proteomes" id="UP000009223">
    <property type="component" value="Chromosome"/>
</dbReference>
<gene>
    <name evidence="2" type="ordered locus">TREPR_2046</name>
</gene>
<proteinExistence type="predicted"/>
<evidence type="ECO:0000256" key="1">
    <source>
        <dbReference type="SAM" id="Phobius"/>
    </source>
</evidence>
<dbReference type="STRING" id="545694.TREPR_2046"/>
<feature type="transmembrane region" description="Helical" evidence="1">
    <location>
        <begin position="60"/>
        <end position="80"/>
    </location>
</feature>
<name>F5YJT9_TREPZ</name>
<protein>
    <submittedName>
        <fullName evidence="2">Uncharacterized protein</fullName>
    </submittedName>
</protein>
<reference evidence="2 3" key="2">
    <citation type="journal article" date="2011" name="ISME J.">
        <title>RNA-seq reveals cooperative metabolic interactions between two termite-gut spirochete species in co-culture.</title>
        <authorList>
            <person name="Rosenthal A.Z."/>
            <person name="Matson E.G."/>
            <person name="Eldar A."/>
            <person name="Leadbetter J.R."/>
        </authorList>
    </citation>
    <scope>NUCLEOTIDE SEQUENCE [LARGE SCALE GENOMIC DNA]</scope>
    <source>
        <strain evidence="3">ATCC BAA-887 / DSM 12427 / ZAS-2</strain>
    </source>
</reference>
<feature type="transmembrane region" description="Helical" evidence="1">
    <location>
        <begin position="38"/>
        <end position="54"/>
    </location>
</feature>
<dbReference type="KEGG" id="tpi:TREPR_2046"/>
<dbReference type="AlphaFoldDB" id="F5YJT9"/>
<reference evidence="3" key="1">
    <citation type="submission" date="2009-12" db="EMBL/GenBank/DDBJ databases">
        <title>Complete sequence of Treponema primitia strain ZAS-2.</title>
        <authorList>
            <person name="Tetu S.G."/>
            <person name="Matson E."/>
            <person name="Ren Q."/>
            <person name="Seshadri R."/>
            <person name="Elbourne L."/>
            <person name="Hassan K.A."/>
            <person name="Durkin A."/>
            <person name="Radune D."/>
            <person name="Mohamoud Y."/>
            <person name="Shay R."/>
            <person name="Jin S."/>
            <person name="Zhang X."/>
            <person name="Lucey K."/>
            <person name="Ballor N.R."/>
            <person name="Ottesen E."/>
            <person name="Rosenthal R."/>
            <person name="Allen A."/>
            <person name="Leadbetter J.R."/>
            <person name="Paulsen I.T."/>
        </authorList>
    </citation>
    <scope>NUCLEOTIDE SEQUENCE [LARGE SCALE GENOMIC DNA]</scope>
    <source>
        <strain evidence="3">ATCC BAA-887 / DSM 12427 / ZAS-2</strain>
    </source>
</reference>
<dbReference type="EMBL" id="CP001843">
    <property type="protein sequence ID" value="AEF86573.1"/>
    <property type="molecule type" value="Genomic_DNA"/>
</dbReference>